<dbReference type="HOGENOM" id="CLU_2988117_0_0_0"/>
<accession>R4PLW3</accession>
<dbReference type="EMBL" id="CP005957">
    <property type="protein sequence ID" value="AGL62638.1"/>
    <property type="molecule type" value="Genomic_DNA"/>
</dbReference>
<proteinExistence type="predicted"/>
<organism evidence="1 2">
    <name type="scientific">Candidatus Saccharimonas aalborgensis</name>
    <dbReference type="NCBI Taxonomy" id="1332188"/>
    <lineage>
        <taxon>Bacteria</taxon>
        <taxon>Candidatus Saccharimonadota</taxon>
        <taxon>Candidatus Saccharimonadia</taxon>
        <taxon>Candidatus Saccharimonadales</taxon>
        <taxon>Candidatus Saccharimonadaceae</taxon>
        <taxon>Candidatus Saccharimonas</taxon>
    </lineage>
</organism>
<dbReference type="RefSeq" id="WP_015642088.1">
    <property type="nucleotide sequence ID" value="NC_021219.1"/>
</dbReference>
<name>R4PLW3_9BACT</name>
<keyword evidence="2" id="KW-1185">Reference proteome</keyword>
<evidence type="ECO:0000313" key="2">
    <source>
        <dbReference type="Proteomes" id="UP000013893"/>
    </source>
</evidence>
<sequence>MIVATAPAHPMPMMIGAGLPVIKLTASKTARARIPITVKTLILMPTDLPSKKVLNVT</sequence>
<gene>
    <name evidence="1" type="ORF">L336_0939</name>
</gene>
<dbReference type="KEGG" id="saal:L336_0939"/>
<evidence type="ECO:0000313" key="1">
    <source>
        <dbReference type="EMBL" id="AGL62638.1"/>
    </source>
</evidence>
<reference evidence="1 2" key="1">
    <citation type="journal article" date="2013" name="Nat. Biotechnol.">
        <title>Genome sequences of rare, uncultured bacteria obtained by differential coverage binning of multiple metagenomes.</title>
        <authorList>
            <person name="Albertsen M."/>
            <person name="Hugenholtz P."/>
            <person name="Skarshewski A."/>
            <person name="Nielsen K.L."/>
            <person name="Tyson G.W."/>
            <person name="Nielsen P.H."/>
        </authorList>
    </citation>
    <scope>NUCLEOTIDE SEQUENCE [LARGE SCALE GENOMIC DNA]</scope>
    <source>
        <strain evidence="1">TM71</strain>
    </source>
</reference>
<protein>
    <submittedName>
        <fullName evidence="1">Uncharacterized protein</fullName>
    </submittedName>
</protein>
<dbReference type="Proteomes" id="UP000013893">
    <property type="component" value="Chromosome"/>
</dbReference>
<dbReference type="AlphaFoldDB" id="R4PLW3"/>